<dbReference type="AlphaFoldDB" id="A0A194RPK4"/>
<dbReference type="Proteomes" id="UP000053240">
    <property type="component" value="Unassembled WGS sequence"/>
</dbReference>
<evidence type="ECO:0000313" key="3">
    <source>
        <dbReference type="EMBL" id="KPJ19783.1"/>
    </source>
</evidence>
<feature type="signal peptide" evidence="2">
    <location>
        <begin position="1"/>
        <end position="31"/>
    </location>
</feature>
<protein>
    <submittedName>
        <fullName evidence="3">Uncharacterized protein</fullName>
    </submittedName>
</protein>
<gene>
    <name evidence="3" type="ORF">RR48_07382</name>
</gene>
<accession>A0A194RPK4</accession>
<keyword evidence="4" id="KW-1185">Reference proteome</keyword>
<evidence type="ECO:0000256" key="1">
    <source>
        <dbReference type="SAM" id="MobiDB-lite"/>
    </source>
</evidence>
<dbReference type="EMBL" id="KQ459833">
    <property type="protein sequence ID" value="KPJ19783.1"/>
    <property type="molecule type" value="Genomic_DNA"/>
</dbReference>
<proteinExistence type="predicted"/>
<evidence type="ECO:0000313" key="4">
    <source>
        <dbReference type="Proteomes" id="UP000053240"/>
    </source>
</evidence>
<evidence type="ECO:0000256" key="2">
    <source>
        <dbReference type="SAM" id="SignalP"/>
    </source>
</evidence>
<name>A0A194RPK4_PAPMA</name>
<reference evidence="3 4" key="1">
    <citation type="journal article" date="2015" name="Nat. Commun.">
        <title>Outbred genome sequencing and CRISPR/Cas9 gene editing in butterflies.</title>
        <authorList>
            <person name="Li X."/>
            <person name="Fan D."/>
            <person name="Zhang W."/>
            <person name="Liu G."/>
            <person name="Zhang L."/>
            <person name="Zhao L."/>
            <person name="Fang X."/>
            <person name="Chen L."/>
            <person name="Dong Y."/>
            <person name="Chen Y."/>
            <person name="Ding Y."/>
            <person name="Zhao R."/>
            <person name="Feng M."/>
            <person name="Zhu Y."/>
            <person name="Feng Y."/>
            <person name="Jiang X."/>
            <person name="Zhu D."/>
            <person name="Xiang H."/>
            <person name="Feng X."/>
            <person name="Li S."/>
            <person name="Wang J."/>
            <person name="Zhang G."/>
            <person name="Kronforst M.R."/>
            <person name="Wang W."/>
        </authorList>
    </citation>
    <scope>NUCLEOTIDE SEQUENCE [LARGE SCALE GENOMIC DNA]</scope>
    <source>
        <strain evidence="3">Ya'a_city_454_Pm</strain>
        <tissue evidence="3">Whole body</tissue>
    </source>
</reference>
<feature type="region of interest" description="Disordered" evidence="1">
    <location>
        <begin position="60"/>
        <end position="84"/>
    </location>
</feature>
<sequence>MCVWWCQGVSMRVWCMVAVLIVVALWATAEPAPHRYRSEWRAARGSRELARPLRDLLEPESAAASASASEHRERRRAHNSKRASYLPAEIPGSQTMLRASRSNRPYDVPQIASLGATLHNNIGAELTPPRKLFIFNGSSEFCLHGITEVSNV</sequence>
<feature type="chain" id="PRO_5008265356" evidence="2">
    <location>
        <begin position="32"/>
        <end position="152"/>
    </location>
</feature>
<organism evidence="3 4">
    <name type="scientific">Papilio machaon</name>
    <name type="common">Old World swallowtail butterfly</name>
    <dbReference type="NCBI Taxonomy" id="76193"/>
    <lineage>
        <taxon>Eukaryota</taxon>
        <taxon>Metazoa</taxon>
        <taxon>Ecdysozoa</taxon>
        <taxon>Arthropoda</taxon>
        <taxon>Hexapoda</taxon>
        <taxon>Insecta</taxon>
        <taxon>Pterygota</taxon>
        <taxon>Neoptera</taxon>
        <taxon>Endopterygota</taxon>
        <taxon>Lepidoptera</taxon>
        <taxon>Glossata</taxon>
        <taxon>Ditrysia</taxon>
        <taxon>Papilionoidea</taxon>
        <taxon>Papilionidae</taxon>
        <taxon>Papilioninae</taxon>
        <taxon>Papilio</taxon>
    </lineage>
</organism>
<keyword evidence="2" id="KW-0732">Signal</keyword>
<dbReference type="InParanoid" id="A0A194RPK4"/>